<feature type="signal peptide" evidence="9">
    <location>
        <begin position="1"/>
        <end position="29"/>
    </location>
</feature>
<evidence type="ECO:0000313" key="10">
    <source>
        <dbReference type="EMBL" id="HJB07508.1"/>
    </source>
</evidence>
<reference evidence="10" key="1">
    <citation type="journal article" date="2021" name="PeerJ">
        <title>Extensive microbial diversity within the chicken gut microbiome revealed by metagenomics and culture.</title>
        <authorList>
            <person name="Gilroy R."/>
            <person name="Ravi A."/>
            <person name="Getino M."/>
            <person name="Pursley I."/>
            <person name="Horton D.L."/>
            <person name="Alikhan N.F."/>
            <person name="Baker D."/>
            <person name="Gharbi K."/>
            <person name="Hall N."/>
            <person name="Watson M."/>
            <person name="Adriaenssens E.M."/>
            <person name="Foster-Nyarko E."/>
            <person name="Jarju S."/>
            <person name="Secka A."/>
            <person name="Antonio M."/>
            <person name="Oren A."/>
            <person name="Chaudhuri R.R."/>
            <person name="La Ragione R."/>
            <person name="Hildebrand F."/>
            <person name="Pallen M.J."/>
        </authorList>
    </citation>
    <scope>NUCLEOTIDE SEQUENCE</scope>
    <source>
        <strain evidence="10">CHK188-4685</strain>
    </source>
</reference>
<dbReference type="Pfam" id="PF03180">
    <property type="entry name" value="Lipoprotein_9"/>
    <property type="match status" value="1"/>
</dbReference>
<evidence type="ECO:0000256" key="9">
    <source>
        <dbReference type="SAM" id="SignalP"/>
    </source>
</evidence>
<proteinExistence type="inferred from homology"/>
<feature type="compositionally biased region" description="Low complexity" evidence="8">
    <location>
        <begin position="28"/>
        <end position="41"/>
    </location>
</feature>
<gene>
    <name evidence="10" type="ORF">H9716_06520</name>
</gene>
<keyword evidence="6" id="KW-0449">Lipoprotein</keyword>
<evidence type="ECO:0000256" key="2">
    <source>
        <dbReference type="ARBA" id="ARBA00008973"/>
    </source>
</evidence>
<comment type="subcellular location">
    <subcellularLocation>
        <location evidence="1">Membrane</location>
        <topology evidence="1">Lipid-anchor</topology>
    </subcellularLocation>
</comment>
<sequence length="307" mass="32431">MKKKNLGTIALAAALACAALAGCSGSAQEQTTAAASEGTEAAGEETEAAGAEDEASEAESADSGEMETLIVGATAAPHAEILEVVKPILAKEGYDLQIQEFTDYVLPNRALEEGELDANYFQHIQYLESYNEQNGTDLVSAGEIHYEPFGIYAGKTTDLSQLPDGATVFVPNDITNEARALLLLQDQGLLTLKEGAGLEATTNDIVENPKNLDIVEMEAAMIPRTMSDCDIAIINGNYALEAGMNVSDALAAETSDSLAAQTYANVVAVRAGDENSEKIQALVQALRSDEVKEFIETTYNGAVVPLF</sequence>
<keyword evidence="5" id="KW-0564">Palmitate</keyword>
<evidence type="ECO:0000313" key="11">
    <source>
        <dbReference type="Proteomes" id="UP000886804"/>
    </source>
</evidence>
<keyword evidence="3 9" id="KW-0732">Signal</keyword>
<comment type="caution">
    <text evidence="10">The sequence shown here is derived from an EMBL/GenBank/DDBJ whole genome shotgun (WGS) entry which is preliminary data.</text>
</comment>
<evidence type="ECO:0000256" key="6">
    <source>
        <dbReference type="ARBA" id="ARBA00023288"/>
    </source>
</evidence>
<dbReference type="PANTHER" id="PTHR30429">
    <property type="entry name" value="D-METHIONINE-BINDING LIPOPROTEIN METQ"/>
    <property type="match status" value="1"/>
</dbReference>
<keyword evidence="4" id="KW-0472">Membrane</keyword>
<dbReference type="InterPro" id="IPR004872">
    <property type="entry name" value="Lipoprotein_NlpA"/>
</dbReference>
<evidence type="ECO:0000256" key="5">
    <source>
        <dbReference type="ARBA" id="ARBA00023139"/>
    </source>
</evidence>
<evidence type="ECO:0000256" key="7">
    <source>
        <dbReference type="PIRSR" id="PIRSR002854-1"/>
    </source>
</evidence>
<dbReference type="EMBL" id="DWYS01000079">
    <property type="protein sequence ID" value="HJB07508.1"/>
    <property type="molecule type" value="Genomic_DNA"/>
</dbReference>
<dbReference type="AlphaFoldDB" id="A0A9D2RL62"/>
<evidence type="ECO:0000256" key="8">
    <source>
        <dbReference type="SAM" id="MobiDB-lite"/>
    </source>
</evidence>
<reference evidence="10" key="2">
    <citation type="submission" date="2021-04" db="EMBL/GenBank/DDBJ databases">
        <authorList>
            <person name="Gilroy R."/>
        </authorList>
    </citation>
    <scope>NUCLEOTIDE SEQUENCE</scope>
    <source>
        <strain evidence="10">CHK188-4685</strain>
    </source>
</reference>
<dbReference type="PROSITE" id="PS51257">
    <property type="entry name" value="PROKAR_LIPOPROTEIN"/>
    <property type="match status" value="1"/>
</dbReference>
<feature type="lipid moiety-binding region" description="S-diacylglycerol cysteine" evidence="7">
    <location>
        <position position="23"/>
    </location>
</feature>
<feature type="region of interest" description="Disordered" evidence="8">
    <location>
        <begin position="28"/>
        <end position="64"/>
    </location>
</feature>
<comment type="similarity">
    <text evidence="2">Belongs to the NlpA lipoprotein family.</text>
</comment>
<dbReference type="SUPFAM" id="SSF53850">
    <property type="entry name" value="Periplasmic binding protein-like II"/>
    <property type="match status" value="1"/>
</dbReference>
<evidence type="ECO:0000256" key="4">
    <source>
        <dbReference type="ARBA" id="ARBA00023136"/>
    </source>
</evidence>
<protein>
    <submittedName>
        <fullName evidence="10">MetQ/NlpA family ABC transporter substrate-binding protein</fullName>
    </submittedName>
</protein>
<evidence type="ECO:0000256" key="1">
    <source>
        <dbReference type="ARBA" id="ARBA00004635"/>
    </source>
</evidence>
<name>A0A9D2RL62_9FIRM</name>
<feature type="chain" id="PRO_5039638197" evidence="9">
    <location>
        <begin position="30"/>
        <end position="307"/>
    </location>
</feature>
<dbReference type="CDD" id="cd13597">
    <property type="entry name" value="PBP2_lipoprotein_Tp32"/>
    <property type="match status" value="1"/>
</dbReference>
<evidence type="ECO:0000256" key="3">
    <source>
        <dbReference type="ARBA" id="ARBA00022729"/>
    </source>
</evidence>
<dbReference type="Proteomes" id="UP000886804">
    <property type="component" value="Unassembled WGS sequence"/>
</dbReference>
<accession>A0A9D2RL62</accession>
<dbReference type="GO" id="GO:0016020">
    <property type="term" value="C:membrane"/>
    <property type="evidence" value="ECO:0007669"/>
    <property type="project" value="UniProtKB-SubCell"/>
</dbReference>
<organism evidence="10 11">
    <name type="scientific">Candidatus Enterocloster faecavium</name>
    <dbReference type="NCBI Taxonomy" id="2838560"/>
    <lineage>
        <taxon>Bacteria</taxon>
        <taxon>Bacillati</taxon>
        <taxon>Bacillota</taxon>
        <taxon>Clostridia</taxon>
        <taxon>Lachnospirales</taxon>
        <taxon>Lachnospiraceae</taxon>
        <taxon>Enterocloster</taxon>
    </lineage>
</organism>
<feature type="compositionally biased region" description="Acidic residues" evidence="8">
    <location>
        <begin position="42"/>
        <end position="64"/>
    </location>
</feature>
<dbReference type="Gene3D" id="3.40.190.10">
    <property type="entry name" value="Periplasmic binding protein-like II"/>
    <property type="match status" value="2"/>
</dbReference>
<dbReference type="PANTHER" id="PTHR30429:SF0">
    <property type="entry name" value="METHIONINE-BINDING LIPOPROTEIN METQ"/>
    <property type="match status" value="1"/>
</dbReference>
<dbReference type="PIRSF" id="PIRSF002854">
    <property type="entry name" value="MetQ"/>
    <property type="match status" value="1"/>
</dbReference>